<feature type="region of interest" description="Disordered" evidence="2">
    <location>
        <begin position="109"/>
        <end position="173"/>
    </location>
</feature>
<feature type="compositionally biased region" description="Basic residues" evidence="2">
    <location>
        <begin position="15"/>
        <end position="25"/>
    </location>
</feature>
<evidence type="ECO:0000256" key="1">
    <source>
        <dbReference type="SAM" id="Coils"/>
    </source>
</evidence>
<organism evidence="3 4">
    <name type="scientific">Pleomassaria siparia CBS 279.74</name>
    <dbReference type="NCBI Taxonomy" id="1314801"/>
    <lineage>
        <taxon>Eukaryota</taxon>
        <taxon>Fungi</taxon>
        <taxon>Dikarya</taxon>
        <taxon>Ascomycota</taxon>
        <taxon>Pezizomycotina</taxon>
        <taxon>Dothideomycetes</taxon>
        <taxon>Pleosporomycetidae</taxon>
        <taxon>Pleosporales</taxon>
        <taxon>Pleomassariaceae</taxon>
        <taxon>Pleomassaria</taxon>
    </lineage>
</organism>
<feature type="compositionally biased region" description="Basic and acidic residues" evidence="2">
    <location>
        <begin position="696"/>
        <end position="705"/>
    </location>
</feature>
<feature type="compositionally biased region" description="Gly residues" evidence="2">
    <location>
        <begin position="739"/>
        <end position="755"/>
    </location>
</feature>
<feature type="region of interest" description="Disordered" evidence="2">
    <location>
        <begin position="374"/>
        <end position="398"/>
    </location>
</feature>
<sequence length="864" mass="94681">MPAILPRIKQKISLHTFRRRRRRRSSSSTTSGRSPPRSRWKQTVQKIKHYTADRNVDGARGISTLNLQDVGNLARKSSFAGMGGNILNIQDVGYLTGDDSVADKVTVTERSKGEGNEEATVPESKGKAIGKEREKELPPLPTPPIPHKSSRRPLVSRINTGGGSSNNKAPVVDIETNEGKVDSFDNSRSKGHLGYFHAEADARYRDLVSLKPSSYPSQDLTHPALRLSENDKSPDQQAVVKNKTEGTVSSRQGDVPYVNGKEPSHSNKRDRLLADIDEERSRVRAILKKLKEPTPNIEVPDSTPYPPVYATVPWPPPRTMSPDSLFPTHDFKSLSEKSQIVKSAEWDDALAHPKPTHAMEIAYSDPLALYDSHSPIPPPLSTHTHTTPNSQSLRTPYPSSSFDPELTWSRALQGILTSSALPSSTQAMIQDRFAYNGILDDGNRLVNARPADLGLVPNFSNPIASAPFYDRFAGERLMNGSVDGDMDGGANGGAECNGGVSPETATCVGVGERMLPNGGSSLWSIRSGHTSQTSTLELPATKHPITPTPQPDVDEFEWLENETTIAEQTQVINDQNSQIEHLNTDLAKLHAEITHLNRHWADALAGAIDTRRGDYALRLEDIEDLKYEKADLKIAMDFANKTLAACHARESELSTMIRVIKAKKEFKIAGKGWREIFKKKDRGKKKDEGRLPTEFEWENFGHRGPDPTGSLVAVASLPDGDSPSNQRVREQVRENGNRNGNGNGSGNGNGNGNNNGNGNRNHDTASRILPAGGRRSDNDATASRLSLHARNGNGNRSSEESKVSLSGSDISKLASKAEENIRVLELNIRELVGLINDCKYRPTGIQSPTRGRRRSPVPGSWRDV</sequence>
<feature type="compositionally biased region" description="Low complexity" evidence="2">
    <location>
        <begin position="26"/>
        <end position="37"/>
    </location>
</feature>
<feature type="region of interest" description="Disordered" evidence="2">
    <location>
        <begin position="15"/>
        <end position="43"/>
    </location>
</feature>
<dbReference type="OrthoDB" id="3800885at2759"/>
<feature type="region of interest" description="Disordered" evidence="2">
    <location>
        <begin position="226"/>
        <end position="267"/>
    </location>
</feature>
<accession>A0A6G1JYB0</accession>
<name>A0A6G1JYB0_9PLEO</name>
<evidence type="ECO:0000256" key="2">
    <source>
        <dbReference type="SAM" id="MobiDB-lite"/>
    </source>
</evidence>
<evidence type="ECO:0000313" key="4">
    <source>
        <dbReference type="Proteomes" id="UP000799428"/>
    </source>
</evidence>
<reference evidence="3" key="1">
    <citation type="journal article" date="2020" name="Stud. Mycol.">
        <title>101 Dothideomycetes genomes: a test case for predicting lifestyles and emergence of pathogens.</title>
        <authorList>
            <person name="Haridas S."/>
            <person name="Albert R."/>
            <person name="Binder M."/>
            <person name="Bloem J."/>
            <person name="Labutti K."/>
            <person name="Salamov A."/>
            <person name="Andreopoulos B."/>
            <person name="Baker S."/>
            <person name="Barry K."/>
            <person name="Bills G."/>
            <person name="Bluhm B."/>
            <person name="Cannon C."/>
            <person name="Castanera R."/>
            <person name="Culley D."/>
            <person name="Daum C."/>
            <person name="Ezra D."/>
            <person name="Gonzalez J."/>
            <person name="Henrissat B."/>
            <person name="Kuo A."/>
            <person name="Liang C."/>
            <person name="Lipzen A."/>
            <person name="Lutzoni F."/>
            <person name="Magnuson J."/>
            <person name="Mondo S."/>
            <person name="Nolan M."/>
            <person name="Ohm R."/>
            <person name="Pangilinan J."/>
            <person name="Park H.-J."/>
            <person name="Ramirez L."/>
            <person name="Alfaro M."/>
            <person name="Sun H."/>
            <person name="Tritt A."/>
            <person name="Yoshinaga Y."/>
            <person name="Zwiers L.-H."/>
            <person name="Turgeon B."/>
            <person name="Goodwin S."/>
            <person name="Spatafora J."/>
            <person name="Crous P."/>
            <person name="Grigoriev I."/>
        </authorList>
    </citation>
    <scope>NUCLEOTIDE SEQUENCE</scope>
    <source>
        <strain evidence="3">CBS 279.74</strain>
    </source>
</reference>
<dbReference type="Proteomes" id="UP000799428">
    <property type="component" value="Unassembled WGS sequence"/>
</dbReference>
<feature type="region of interest" description="Disordered" evidence="2">
    <location>
        <begin position="696"/>
        <end position="808"/>
    </location>
</feature>
<feature type="compositionally biased region" description="Basic and acidic residues" evidence="2">
    <location>
        <begin position="124"/>
        <end position="137"/>
    </location>
</feature>
<protein>
    <submittedName>
        <fullName evidence="3">Uncharacterized protein</fullName>
    </submittedName>
</protein>
<gene>
    <name evidence="3" type="ORF">K504DRAFT_460507</name>
</gene>
<feature type="compositionally biased region" description="Low complexity" evidence="2">
    <location>
        <begin position="381"/>
        <end position="390"/>
    </location>
</feature>
<keyword evidence="1" id="KW-0175">Coiled coil</keyword>
<keyword evidence="4" id="KW-1185">Reference proteome</keyword>
<feature type="compositionally biased region" description="Basic and acidic residues" evidence="2">
    <location>
        <begin position="727"/>
        <end position="736"/>
    </location>
</feature>
<proteinExistence type="predicted"/>
<feature type="region of interest" description="Disordered" evidence="2">
    <location>
        <begin position="843"/>
        <end position="864"/>
    </location>
</feature>
<dbReference type="EMBL" id="MU005779">
    <property type="protein sequence ID" value="KAF2705245.1"/>
    <property type="molecule type" value="Genomic_DNA"/>
</dbReference>
<dbReference type="AlphaFoldDB" id="A0A6G1JYB0"/>
<feature type="coiled-coil region" evidence="1">
    <location>
        <begin position="565"/>
        <end position="642"/>
    </location>
</feature>
<evidence type="ECO:0000313" key="3">
    <source>
        <dbReference type="EMBL" id="KAF2705245.1"/>
    </source>
</evidence>